<geneLocation type="plasmid" evidence="2">
    <name>unnamed</name>
</geneLocation>
<feature type="transmembrane region" description="Helical" evidence="1">
    <location>
        <begin position="68"/>
        <end position="85"/>
    </location>
</feature>
<dbReference type="InterPro" id="IPR008420">
    <property type="entry name" value="Borrelia_P13"/>
</dbReference>
<gene>
    <name evidence="2" type="ORF">BCO_0111403</name>
</gene>
<evidence type="ECO:0000313" key="2">
    <source>
        <dbReference type="EMBL" id="AHH11835.1"/>
    </source>
</evidence>
<keyword evidence="1" id="KW-1133">Transmembrane helix</keyword>
<protein>
    <submittedName>
        <fullName evidence="2">Uncharacterized protein</fullName>
    </submittedName>
</protein>
<accession>W5SY70</accession>
<dbReference type="NCBIfam" id="NF033724">
    <property type="entry name" value="P13_porin"/>
    <property type="match status" value="1"/>
</dbReference>
<evidence type="ECO:0000256" key="1">
    <source>
        <dbReference type="SAM" id="Phobius"/>
    </source>
</evidence>
<reference evidence="2" key="1">
    <citation type="submission" date="2013-04" db="EMBL/GenBank/DDBJ databases">
        <title>Comparative Genomics of Relapsing Fever Spirochetes.</title>
        <authorList>
            <person name="Schwan T.G."/>
            <person name="Raffel S.J."/>
            <person name="Porcella S.F."/>
            <person name="Martens C.A."/>
            <person name="Bruno D.P."/>
            <person name="Ricklefs S.M."/>
            <person name="Barbian K.B."/>
        </authorList>
    </citation>
    <scope>NUCLEOTIDE SEQUENCE</scope>
    <source>
        <strain evidence="2">Co53</strain>
        <plasmid evidence="2">unnamed</plasmid>
    </source>
</reference>
<dbReference type="HOGENOM" id="CLU_120839_0_0_12"/>
<dbReference type="AlphaFoldDB" id="W5SY70"/>
<feature type="transmembrane region" description="Helical" evidence="1">
    <location>
        <begin position="92"/>
        <end position="111"/>
    </location>
</feature>
<organism evidence="2">
    <name type="scientific">Borrelia coriaceae ATCC 43381</name>
    <dbReference type="NCBI Taxonomy" id="1408429"/>
    <lineage>
        <taxon>Bacteria</taxon>
        <taxon>Pseudomonadati</taxon>
        <taxon>Spirochaetota</taxon>
        <taxon>Spirochaetia</taxon>
        <taxon>Spirochaetales</taxon>
        <taxon>Borreliaceae</taxon>
        <taxon>Borrelia</taxon>
    </lineage>
</organism>
<keyword evidence="1" id="KW-0472">Membrane</keyword>
<proteinExistence type="predicted"/>
<sequence length="192" mass="21247">MIRYILQLVSSLFGRYCMKQVLILMLFFVCIVVSFAQGYDEMASDAVVTGGNVDNKLLLYEINKKDPLIPFLLNLFVGFGIGSFAQGDITGGLFVLGFDVLGLGLFSFGMYNRSPYTGEMSGFALSFVFLGGLTLFVTRIAETIIPFTYASSYNKKLQEKLGVALGGFKPEFDVNFNENAGLVFELAFIKKY</sequence>
<keyword evidence="1" id="KW-0812">Transmembrane</keyword>
<name>W5SY70_9SPIR</name>
<dbReference type="EMBL" id="CP005779">
    <property type="protein sequence ID" value="AHH11835.1"/>
    <property type="molecule type" value="Genomic_DNA"/>
</dbReference>
<feature type="transmembrane region" description="Helical" evidence="1">
    <location>
        <begin position="123"/>
        <end position="150"/>
    </location>
</feature>
<dbReference type="Pfam" id="PF05628">
    <property type="entry name" value="Borrelia_P13"/>
    <property type="match status" value="1"/>
</dbReference>
<keyword evidence="2" id="KW-0614">Plasmid</keyword>
<feature type="transmembrane region" description="Helical" evidence="1">
    <location>
        <begin position="21"/>
        <end position="39"/>
    </location>
</feature>